<dbReference type="InterPro" id="IPR051681">
    <property type="entry name" value="Ser/Thr_Kinases-Pseudokinases"/>
</dbReference>
<reference evidence="3 4" key="1">
    <citation type="submission" date="2018-08" db="EMBL/GenBank/DDBJ databases">
        <title>Genome and evolution of the arbuscular mycorrhizal fungus Diversispora epigaea (formerly Glomus versiforme) and its bacterial endosymbionts.</title>
        <authorList>
            <person name="Sun X."/>
            <person name="Fei Z."/>
            <person name="Harrison M."/>
        </authorList>
    </citation>
    <scope>NUCLEOTIDE SEQUENCE [LARGE SCALE GENOMIC DNA]</scope>
    <source>
        <strain evidence="3 4">IT104</strain>
    </source>
</reference>
<dbReference type="Gene3D" id="1.10.510.10">
    <property type="entry name" value="Transferase(Phosphotransferase) domain 1"/>
    <property type="match status" value="2"/>
</dbReference>
<evidence type="ECO:0000313" key="4">
    <source>
        <dbReference type="Proteomes" id="UP000266861"/>
    </source>
</evidence>
<dbReference type="Proteomes" id="UP000266861">
    <property type="component" value="Unassembled WGS sequence"/>
</dbReference>
<organism evidence="3 4">
    <name type="scientific">Diversispora epigaea</name>
    <dbReference type="NCBI Taxonomy" id="1348612"/>
    <lineage>
        <taxon>Eukaryota</taxon>
        <taxon>Fungi</taxon>
        <taxon>Fungi incertae sedis</taxon>
        <taxon>Mucoromycota</taxon>
        <taxon>Glomeromycotina</taxon>
        <taxon>Glomeromycetes</taxon>
        <taxon>Diversisporales</taxon>
        <taxon>Diversisporaceae</taxon>
        <taxon>Diversispora</taxon>
    </lineage>
</organism>
<feature type="region of interest" description="Disordered" evidence="1">
    <location>
        <begin position="392"/>
        <end position="412"/>
    </location>
</feature>
<keyword evidence="4" id="KW-1185">Reference proteome</keyword>
<dbReference type="PROSITE" id="PS50011">
    <property type="entry name" value="PROTEIN_KINASE_DOM"/>
    <property type="match status" value="1"/>
</dbReference>
<evidence type="ECO:0000256" key="1">
    <source>
        <dbReference type="SAM" id="MobiDB-lite"/>
    </source>
</evidence>
<dbReference type="InterPro" id="IPR000719">
    <property type="entry name" value="Prot_kinase_dom"/>
</dbReference>
<proteinExistence type="predicted"/>
<dbReference type="OrthoDB" id="676979at2759"/>
<comment type="caution">
    <text evidence="3">The sequence shown here is derived from an EMBL/GenBank/DDBJ whole genome shotgun (WGS) entry which is preliminary data.</text>
</comment>
<dbReference type="PANTHER" id="PTHR44329">
    <property type="entry name" value="SERINE/THREONINE-PROTEIN KINASE TNNI3K-RELATED"/>
    <property type="match status" value="1"/>
</dbReference>
<dbReference type="STRING" id="1348612.A0A397GFW3"/>
<protein>
    <recommendedName>
        <fullName evidence="2">Protein kinase domain-containing protein</fullName>
    </recommendedName>
</protein>
<dbReference type="InterPro" id="IPR011009">
    <property type="entry name" value="Kinase-like_dom_sf"/>
</dbReference>
<evidence type="ECO:0000259" key="2">
    <source>
        <dbReference type="PROSITE" id="PS50011"/>
    </source>
</evidence>
<feature type="domain" description="Protein kinase" evidence="2">
    <location>
        <begin position="50"/>
        <end position="336"/>
    </location>
</feature>
<evidence type="ECO:0000313" key="3">
    <source>
        <dbReference type="EMBL" id="RHZ49357.1"/>
    </source>
</evidence>
<gene>
    <name evidence="3" type="ORF">Glove_522g38</name>
</gene>
<dbReference type="SUPFAM" id="SSF56112">
    <property type="entry name" value="Protein kinase-like (PK-like)"/>
    <property type="match status" value="1"/>
</dbReference>
<dbReference type="Pfam" id="PF07714">
    <property type="entry name" value="PK_Tyr_Ser-Thr"/>
    <property type="match status" value="2"/>
</dbReference>
<name>A0A397GFW3_9GLOM</name>
<dbReference type="GO" id="GO:0004674">
    <property type="term" value="F:protein serine/threonine kinase activity"/>
    <property type="evidence" value="ECO:0007669"/>
    <property type="project" value="TreeGrafter"/>
</dbReference>
<dbReference type="GO" id="GO:0005524">
    <property type="term" value="F:ATP binding"/>
    <property type="evidence" value="ECO:0007669"/>
    <property type="project" value="InterPro"/>
</dbReference>
<dbReference type="EMBL" id="PQFF01000451">
    <property type="protein sequence ID" value="RHZ49357.1"/>
    <property type="molecule type" value="Genomic_DNA"/>
</dbReference>
<dbReference type="InterPro" id="IPR001245">
    <property type="entry name" value="Ser-Thr/Tyr_kinase_cat_dom"/>
</dbReference>
<dbReference type="PANTHER" id="PTHR44329:SF291">
    <property type="entry name" value="PROTEIN KINASE DOMAIN-CONTAINING PROTEIN"/>
    <property type="match status" value="1"/>
</dbReference>
<sequence>MRVWNANDIREYGVNRVMPVEILRLMNSLKKCSLMHNKHEVIEWIPFDRFDKVEYLDKGGFSTVHKAKWQKNWLRKSEWKYVCLKSLNTLEHTREFLQEIKNQLKFRGGWAIAVYGLTKNPTTNDYMIVMQYAQYGSLRKMLNKEFSRLDWHAKLKIIYYMAFGLAKIHECDLMHKDLHSGNVVLESLTDSYITDFGLCKPVLQNFTENEQNKTYEVFTSYPPYYNTPHDINLIMSICNGQKPEIKFEIPQLLRDLMERCWDSEPHNRPTAKELETQFNEYYYQGNDELNKQIKDIEKSNKNFVQYNPNEIHPQAKYTSRPLPAFDRTSNSRQIFMTLPSDSEIMNVNEVNENNKIIGNKEISENNKNGINENEEVNENNKIIRNKEISENNKNGINENEEGNENNKLSRTKKSARTIKIIIKLSGTKKSTRIMKMKQ</sequence>
<accession>A0A397GFW3</accession>
<dbReference type="AlphaFoldDB" id="A0A397GFW3"/>